<evidence type="ECO:0000313" key="2">
    <source>
        <dbReference type="EMBL" id="AYV86010.1"/>
    </source>
</evidence>
<protein>
    <submittedName>
        <fullName evidence="2">Uncharacterized protein</fullName>
    </submittedName>
</protein>
<keyword evidence="1" id="KW-1133">Transmembrane helix</keyword>
<organism evidence="2">
    <name type="scientific">Solivirus sp</name>
    <dbReference type="NCBI Taxonomy" id="2487772"/>
    <lineage>
        <taxon>Viruses</taxon>
        <taxon>Pithoviruses</taxon>
    </lineage>
</organism>
<keyword evidence="1" id="KW-0812">Transmembrane</keyword>
<evidence type="ECO:0000256" key="1">
    <source>
        <dbReference type="SAM" id="Phobius"/>
    </source>
</evidence>
<accession>A0A3G5AFQ0</accession>
<dbReference type="EMBL" id="MK072491">
    <property type="protein sequence ID" value="AYV86010.1"/>
    <property type="molecule type" value="Genomic_DNA"/>
</dbReference>
<feature type="transmembrane region" description="Helical" evidence="1">
    <location>
        <begin position="7"/>
        <end position="27"/>
    </location>
</feature>
<reference evidence="2" key="1">
    <citation type="submission" date="2018-10" db="EMBL/GenBank/DDBJ databases">
        <title>Hidden diversity of soil giant viruses.</title>
        <authorList>
            <person name="Schulz F."/>
            <person name="Alteio L."/>
            <person name="Goudeau D."/>
            <person name="Ryan E.M."/>
            <person name="Malmstrom R.R."/>
            <person name="Blanchard J."/>
            <person name="Woyke T."/>
        </authorList>
    </citation>
    <scope>NUCLEOTIDE SEQUENCE</scope>
    <source>
        <strain evidence="2">SOV1</strain>
    </source>
</reference>
<gene>
    <name evidence="2" type="ORF">Solivirus3_10</name>
</gene>
<sequence>MNEIICYLLGLFTAILLIVIAYIISIYSTSFRSAYTSVVCNFSTANPNAPV</sequence>
<proteinExistence type="predicted"/>
<keyword evidence="1" id="KW-0472">Membrane</keyword>
<name>A0A3G5AFQ0_9VIRU</name>